<dbReference type="Gene3D" id="1.10.10.10">
    <property type="entry name" value="Winged helix-like DNA-binding domain superfamily/Winged helix DNA-binding domain"/>
    <property type="match status" value="1"/>
</dbReference>
<evidence type="ECO:0000313" key="6">
    <source>
        <dbReference type="EMBL" id="WXA90635.1"/>
    </source>
</evidence>
<dbReference type="Pfam" id="PF07638">
    <property type="entry name" value="Sigma70_ECF"/>
    <property type="match status" value="1"/>
</dbReference>
<keyword evidence="1" id="KW-0805">Transcription regulation</keyword>
<organism evidence="6 7">
    <name type="scientific">Pendulispora brunnea</name>
    <dbReference type="NCBI Taxonomy" id="2905690"/>
    <lineage>
        <taxon>Bacteria</taxon>
        <taxon>Pseudomonadati</taxon>
        <taxon>Myxococcota</taxon>
        <taxon>Myxococcia</taxon>
        <taxon>Myxococcales</taxon>
        <taxon>Sorangiineae</taxon>
        <taxon>Pendulisporaceae</taxon>
        <taxon>Pendulispora</taxon>
    </lineage>
</organism>
<gene>
    <name evidence="6" type="ORF">LZC95_29810</name>
</gene>
<dbReference type="SUPFAM" id="SSF88659">
    <property type="entry name" value="Sigma3 and sigma4 domains of RNA polymerase sigma factors"/>
    <property type="match status" value="1"/>
</dbReference>
<keyword evidence="4" id="KW-0804">Transcription</keyword>
<keyword evidence="7" id="KW-1185">Reference proteome</keyword>
<dbReference type="PANTHER" id="PTHR43133">
    <property type="entry name" value="RNA POLYMERASE ECF-TYPE SIGMA FACTO"/>
    <property type="match status" value="1"/>
</dbReference>
<sequence>MGGFPTTRASAILGLHSPDPNVRSRSLGQLTRLYWRPVYKHVRLRWRKTPDEAQEIAQEFFLHSIDAGTFQAYEPGRALFRTFLRVCLDRFVVDLARRNLSKKRGQGIAPVSLDIEMLESEIRRDGPDASDPERMFEEEWVKSLVGIAVESLRVACNEKGKEEHFRVFERWYLGSRNDATYATIAAELHLSVSTVMNRLAYARREFRAVVLEVLRDLTSSEQELRAEAQTVLGIEL</sequence>
<dbReference type="InterPro" id="IPR013324">
    <property type="entry name" value="RNA_pol_sigma_r3/r4-like"/>
</dbReference>
<evidence type="ECO:0000259" key="5">
    <source>
        <dbReference type="Pfam" id="PF07638"/>
    </source>
</evidence>
<proteinExistence type="predicted"/>
<dbReference type="Gene3D" id="1.10.1740.10">
    <property type="match status" value="1"/>
</dbReference>
<dbReference type="InterPro" id="IPR039425">
    <property type="entry name" value="RNA_pol_sigma-70-like"/>
</dbReference>
<dbReference type="RefSeq" id="WP_394841253.1">
    <property type="nucleotide sequence ID" value="NZ_CP089982.1"/>
</dbReference>
<dbReference type="EMBL" id="CP089982">
    <property type="protein sequence ID" value="WXA90635.1"/>
    <property type="molecule type" value="Genomic_DNA"/>
</dbReference>
<dbReference type="InterPro" id="IPR053812">
    <property type="entry name" value="HTH_Sigma70_ECF-like"/>
</dbReference>
<evidence type="ECO:0000256" key="1">
    <source>
        <dbReference type="ARBA" id="ARBA00023015"/>
    </source>
</evidence>
<accession>A0ABZ2K0R5</accession>
<dbReference type="Proteomes" id="UP001379533">
    <property type="component" value="Chromosome"/>
</dbReference>
<evidence type="ECO:0000256" key="2">
    <source>
        <dbReference type="ARBA" id="ARBA00023082"/>
    </source>
</evidence>
<keyword evidence="2" id="KW-0731">Sigma factor</keyword>
<dbReference type="PANTHER" id="PTHR43133:SF8">
    <property type="entry name" value="RNA POLYMERASE SIGMA FACTOR HI_1459-RELATED"/>
    <property type="match status" value="1"/>
</dbReference>
<feature type="domain" description="RNA polymerase sigma-70 ECF-like HTH" evidence="5">
    <location>
        <begin position="52"/>
        <end position="207"/>
    </location>
</feature>
<evidence type="ECO:0000256" key="4">
    <source>
        <dbReference type="ARBA" id="ARBA00023163"/>
    </source>
</evidence>
<evidence type="ECO:0000256" key="3">
    <source>
        <dbReference type="ARBA" id="ARBA00023125"/>
    </source>
</evidence>
<keyword evidence="3" id="KW-0238">DNA-binding</keyword>
<reference evidence="6 7" key="1">
    <citation type="submission" date="2021-12" db="EMBL/GenBank/DDBJ databases">
        <title>Discovery of the Pendulisporaceae a myxobacterial family with distinct sporulation behavior and unique specialized metabolism.</title>
        <authorList>
            <person name="Garcia R."/>
            <person name="Popoff A."/>
            <person name="Bader C.D."/>
            <person name="Loehr J."/>
            <person name="Walesch S."/>
            <person name="Walt C."/>
            <person name="Boldt J."/>
            <person name="Bunk B."/>
            <person name="Haeckl F.J.F.P.J."/>
            <person name="Gunesch A.P."/>
            <person name="Birkelbach J."/>
            <person name="Nuebel U."/>
            <person name="Pietschmann T."/>
            <person name="Bach T."/>
            <person name="Mueller R."/>
        </authorList>
    </citation>
    <scope>NUCLEOTIDE SEQUENCE [LARGE SCALE GENOMIC DNA]</scope>
    <source>
        <strain evidence="6 7">MSr12523</strain>
    </source>
</reference>
<name>A0ABZ2K0R5_9BACT</name>
<evidence type="ECO:0000313" key="7">
    <source>
        <dbReference type="Proteomes" id="UP001379533"/>
    </source>
</evidence>
<protein>
    <recommendedName>
        <fullName evidence="5">RNA polymerase sigma-70 ECF-like HTH domain-containing protein</fullName>
    </recommendedName>
</protein>
<dbReference type="InterPro" id="IPR036388">
    <property type="entry name" value="WH-like_DNA-bd_sf"/>
</dbReference>